<accession>A0A8S9Q5S3</accession>
<dbReference type="AlphaFoldDB" id="A0A8S9Q5S3"/>
<gene>
    <name evidence="1" type="ORF">F2Q69_00048523</name>
</gene>
<comment type="caution">
    <text evidence="1">The sequence shown here is derived from an EMBL/GenBank/DDBJ whole genome shotgun (WGS) entry which is preliminary data.</text>
</comment>
<dbReference type="EMBL" id="QGKX02001347">
    <property type="protein sequence ID" value="KAF3527190.1"/>
    <property type="molecule type" value="Genomic_DNA"/>
</dbReference>
<name>A0A8S9Q5S3_BRACR</name>
<reference evidence="1" key="1">
    <citation type="submission" date="2019-12" db="EMBL/GenBank/DDBJ databases">
        <title>Genome sequencing and annotation of Brassica cretica.</title>
        <authorList>
            <person name="Studholme D.J."/>
            <person name="Sarris P."/>
        </authorList>
    </citation>
    <scope>NUCLEOTIDE SEQUENCE</scope>
    <source>
        <strain evidence="1">PFS-109/04</strain>
        <tissue evidence="1">Leaf</tissue>
    </source>
</reference>
<evidence type="ECO:0000313" key="1">
    <source>
        <dbReference type="EMBL" id="KAF3527190.1"/>
    </source>
</evidence>
<evidence type="ECO:0000313" key="2">
    <source>
        <dbReference type="Proteomes" id="UP000712600"/>
    </source>
</evidence>
<sequence>MCDWHLAYHVTLFAVRDATWFHKLNLLKLRLLFGVQTYLVQTGTCKTETISWGDASVQYQGYICICNVTFLKIPFVSVDIYQILHSKIQSGPRSSNPSTRLYQHQYLIGHGFYPLLAMVYKRRYASFTEEWSVYLARGSRRGDEGLSIDGAPLPSIDEDARIWAEQMLLKCFSMPFARVRALLIAEMIDKGEVSMVEAFTRE</sequence>
<protein>
    <submittedName>
        <fullName evidence="1">Uncharacterized protein</fullName>
    </submittedName>
</protein>
<proteinExistence type="predicted"/>
<organism evidence="1 2">
    <name type="scientific">Brassica cretica</name>
    <name type="common">Mustard</name>
    <dbReference type="NCBI Taxonomy" id="69181"/>
    <lineage>
        <taxon>Eukaryota</taxon>
        <taxon>Viridiplantae</taxon>
        <taxon>Streptophyta</taxon>
        <taxon>Embryophyta</taxon>
        <taxon>Tracheophyta</taxon>
        <taxon>Spermatophyta</taxon>
        <taxon>Magnoliopsida</taxon>
        <taxon>eudicotyledons</taxon>
        <taxon>Gunneridae</taxon>
        <taxon>Pentapetalae</taxon>
        <taxon>rosids</taxon>
        <taxon>malvids</taxon>
        <taxon>Brassicales</taxon>
        <taxon>Brassicaceae</taxon>
        <taxon>Brassiceae</taxon>
        <taxon>Brassica</taxon>
    </lineage>
</organism>
<dbReference type="Proteomes" id="UP000712600">
    <property type="component" value="Unassembled WGS sequence"/>
</dbReference>